<sequence>MSDGVMGGLTGLLAAVVICIVLRSYFAKPKLPHGVQFPPGPRSLPILGSALAVDVNEPWVTYKTWGSQYGDMVYTKLFGQDNIVVNSEKIARALLENRSQNYSDRPEIATNELFGVDHTTAFMRYNSRWRLHRKILHQSFRQDVVPDFRLMQVAKTHELLLNLLEDPLGYPKHLEVHAGSIIMSAVYSYEAERRNDHVIERALLALEVILQEMRPEVAAIFSAFPSLLRLPSWLPGMRLKRVSPLAKQLALENLENPFARTEHGLLAGTVSSCMVADHLLKIDESNGNSAWQKKAVMDSAATATGAGTETTAGVIMNFILVMVLHPDIQEKAHKLIKSVVGEKRLPTFQDRPSLPYIDAILRECLRWHPVFPLAIMHAAVESDVYEGYYIPKGATVTPNVWAMCHDEVKYPNASEFNPDRFLNADGTLTDDTVSIVWGFGRRICPGRHLAEASVWSAMVHLLAIFKFSNAKDENGKEIKFKPRWEGGLTVRPAPFPCSITPRIAGTNIAALQNLIKVSV</sequence>
<evidence type="ECO:0000256" key="15">
    <source>
        <dbReference type="SAM" id="Phobius"/>
    </source>
</evidence>
<evidence type="ECO:0000256" key="4">
    <source>
        <dbReference type="ARBA" id="ARBA00010617"/>
    </source>
</evidence>
<name>A0A0C9ZW90_9AGAM</name>
<evidence type="ECO:0000256" key="14">
    <source>
        <dbReference type="RuleBase" id="RU000461"/>
    </source>
</evidence>
<dbReference type="Gene3D" id="1.10.630.10">
    <property type="entry name" value="Cytochrome P450"/>
    <property type="match status" value="1"/>
</dbReference>
<dbReference type="InterPro" id="IPR050364">
    <property type="entry name" value="Cytochrome_P450_fung"/>
</dbReference>
<evidence type="ECO:0000313" key="17">
    <source>
        <dbReference type="Proteomes" id="UP000054485"/>
    </source>
</evidence>
<dbReference type="InterPro" id="IPR017972">
    <property type="entry name" value="Cyt_P450_CS"/>
</dbReference>
<evidence type="ECO:0000313" key="16">
    <source>
        <dbReference type="EMBL" id="KIK42040.1"/>
    </source>
</evidence>
<dbReference type="GO" id="GO:0004497">
    <property type="term" value="F:monooxygenase activity"/>
    <property type="evidence" value="ECO:0007669"/>
    <property type="project" value="UniProtKB-KW"/>
</dbReference>
<dbReference type="HOGENOM" id="CLU_001570_2_3_1"/>
<evidence type="ECO:0000256" key="2">
    <source>
        <dbReference type="ARBA" id="ARBA00004167"/>
    </source>
</evidence>
<comment type="subcellular location">
    <subcellularLocation>
        <location evidence="2">Membrane</location>
        <topology evidence="2">Single-pass membrane protein</topology>
    </subcellularLocation>
</comment>
<dbReference type="GO" id="GO:0016705">
    <property type="term" value="F:oxidoreductase activity, acting on paired donors, with incorporation or reduction of molecular oxygen"/>
    <property type="evidence" value="ECO:0007669"/>
    <property type="project" value="InterPro"/>
</dbReference>
<keyword evidence="8 15" id="KW-1133">Transmembrane helix</keyword>
<reference evidence="16 17" key="1">
    <citation type="submission" date="2014-04" db="EMBL/GenBank/DDBJ databases">
        <authorList>
            <consortium name="DOE Joint Genome Institute"/>
            <person name="Kuo A."/>
            <person name="Ruytinx J."/>
            <person name="Rineau F."/>
            <person name="Colpaert J."/>
            <person name="Kohler A."/>
            <person name="Nagy L.G."/>
            <person name="Floudas D."/>
            <person name="Copeland A."/>
            <person name="Barry K.W."/>
            <person name="Cichocki N."/>
            <person name="Veneault-Fourrey C."/>
            <person name="LaButti K."/>
            <person name="Lindquist E.A."/>
            <person name="Lipzen A."/>
            <person name="Lundell T."/>
            <person name="Morin E."/>
            <person name="Murat C."/>
            <person name="Sun H."/>
            <person name="Tunlid A."/>
            <person name="Henrissat B."/>
            <person name="Grigoriev I.V."/>
            <person name="Hibbett D.S."/>
            <person name="Martin F."/>
            <person name="Nordberg H.P."/>
            <person name="Cantor M.N."/>
            <person name="Hua S.X."/>
        </authorList>
    </citation>
    <scope>NUCLEOTIDE SEQUENCE [LARGE SCALE GENOMIC DNA]</scope>
    <source>
        <strain evidence="16 17">UH-Slu-Lm8-n1</strain>
    </source>
</reference>
<dbReference type="OrthoDB" id="2789670at2759"/>
<comment type="similarity">
    <text evidence="4 14">Belongs to the cytochrome P450 family.</text>
</comment>
<keyword evidence="7 13" id="KW-0479">Metal-binding</keyword>
<dbReference type="CDD" id="cd11065">
    <property type="entry name" value="CYP64-like"/>
    <property type="match status" value="1"/>
</dbReference>
<keyword evidence="10 13" id="KW-0408">Iron</keyword>
<dbReference type="AlphaFoldDB" id="A0A0C9ZW90"/>
<comment type="cofactor">
    <cofactor evidence="1 13">
        <name>heme</name>
        <dbReference type="ChEBI" id="CHEBI:30413"/>
    </cofactor>
</comment>
<proteinExistence type="inferred from homology"/>
<keyword evidence="17" id="KW-1185">Reference proteome</keyword>
<dbReference type="GO" id="GO:0020037">
    <property type="term" value="F:heme binding"/>
    <property type="evidence" value="ECO:0007669"/>
    <property type="project" value="InterPro"/>
</dbReference>
<evidence type="ECO:0000256" key="3">
    <source>
        <dbReference type="ARBA" id="ARBA00005179"/>
    </source>
</evidence>
<dbReference type="PRINTS" id="PR00463">
    <property type="entry name" value="EP450I"/>
</dbReference>
<dbReference type="PANTHER" id="PTHR46300">
    <property type="entry name" value="P450, PUTATIVE (EUROFUNG)-RELATED-RELATED"/>
    <property type="match status" value="1"/>
</dbReference>
<dbReference type="GO" id="GO:0005506">
    <property type="term" value="F:iron ion binding"/>
    <property type="evidence" value="ECO:0007669"/>
    <property type="project" value="InterPro"/>
</dbReference>
<dbReference type="PROSITE" id="PS00086">
    <property type="entry name" value="CYTOCHROME_P450"/>
    <property type="match status" value="1"/>
</dbReference>
<dbReference type="SUPFAM" id="SSF48264">
    <property type="entry name" value="Cytochrome P450"/>
    <property type="match status" value="1"/>
</dbReference>
<evidence type="ECO:0000256" key="7">
    <source>
        <dbReference type="ARBA" id="ARBA00022723"/>
    </source>
</evidence>
<evidence type="ECO:0000256" key="10">
    <source>
        <dbReference type="ARBA" id="ARBA00023004"/>
    </source>
</evidence>
<keyword evidence="12 15" id="KW-0472">Membrane</keyword>
<evidence type="ECO:0000256" key="1">
    <source>
        <dbReference type="ARBA" id="ARBA00001971"/>
    </source>
</evidence>
<dbReference type="Proteomes" id="UP000054485">
    <property type="component" value="Unassembled WGS sequence"/>
</dbReference>
<comment type="pathway">
    <text evidence="3">Secondary metabolite biosynthesis.</text>
</comment>
<keyword evidence="9 14" id="KW-0560">Oxidoreductase</keyword>
<dbReference type="InterPro" id="IPR036396">
    <property type="entry name" value="Cyt_P450_sf"/>
</dbReference>
<dbReference type="EMBL" id="KN835249">
    <property type="protein sequence ID" value="KIK42040.1"/>
    <property type="molecule type" value="Genomic_DNA"/>
</dbReference>
<gene>
    <name evidence="16" type="ORF">CY34DRAFT_805330</name>
</gene>
<evidence type="ECO:0000256" key="6">
    <source>
        <dbReference type="ARBA" id="ARBA00022692"/>
    </source>
</evidence>
<evidence type="ECO:0000256" key="9">
    <source>
        <dbReference type="ARBA" id="ARBA00023002"/>
    </source>
</evidence>
<dbReference type="InterPro" id="IPR002401">
    <property type="entry name" value="Cyt_P450_E_grp-I"/>
</dbReference>
<dbReference type="InterPro" id="IPR001128">
    <property type="entry name" value="Cyt_P450"/>
</dbReference>
<evidence type="ECO:0000256" key="12">
    <source>
        <dbReference type="ARBA" id="ARBA00023136"/>
    </source>
</evidence>
<dbReference type="GO" id="GO:0016020">
    <property type="term" value="C:membrane"/>
    <property type="evidence" value="ECO:0007669"/>
    <property type="project" value="UniProtKB-SubCell"/>
</dbReference>
<dbReference type="PANTHER" id="PTHR46300:SF2">
    <property type="entry name" value="CYTOCHROME P450 MONOOXYGENASE ALNH-RELATED"/>
    <property type="match status" value="1"/>
</dbReference>
<dbReference type="PRINTS" id="PR00385">
    <property type="entry name" value="P450"/>
</dbReference>
<evidence type="ECO:0000256" key="13">
    <source>
        <dbReference type="PIRSR" id="PIRSR602401-1"/>
    </source>
</evidence>
<keyword evidence="11 14" id="KW-0503">Monooxygenase</keyword>
<dbReference type="Pfam" id="PF00067">
    <property type="entry name" value="p450"/>
    <property type="match status" value="1"/>
</dbReference>
<feature type="binding site" description="axial binding residue" evidence="13">
    <location>
        <position position="444"/>
    </location>
    <ligand>
        <name>heme</name>
        <dbReference type="ChEBI" id="CHEBI:30413"/>
    </ligand>
    <ligandPart>
        <name>Fe</name>
        <dbReference type="ChEBI" id="CHEBI:18248"/>
    </ligandPart>
</feature>
<accession>A0A0C9ZW90</accession>
<organism evidence="16 17">
    <name type="scientific">Suillus luteus UH-Slu-Lm8-n1</name>
    <dbReference type="NCBI Taxonomy" id="930992"/>
    <lineage>
        <taxon>Eukaryota</taxon>
        <taxon>Fungi</taxon>
        <taxon>Dikarya</taxon>
        <taxon>Basidiomycota</taxon>
        <taxon>Agaricomycotina</taxon>
        <taxon>Agaricomycetes</taxon>
        <taxon>Agaricomycetidae</taxon>
        <taxon>Boletales</taxon>
        <taxon>Suillineae</taxon>
        <taxon>Suillaceae</taxon>
        <taxon>Suillus</taxon>
    </lineage>
</organism>
<dbReference type="STRING" id="930992.A0A0C9ZW90"/>
<dbReference type="InParanoid" id="A0A0C9ZW90"/>
<keyword evidence="5 13" id="KW-0349">Heme</keyword>
<evidence type="ECO:0000256" key="5">
    <source>
        <dbReference type="ARBA" id="ARBA00022617"/>
    </source>
</evidence>
<protein>
    <recommendedName>
        <fullName evidence="18">Cytochrome P450</fullName>
    </recommendedName>
</protein>
<evidence type="ECO:0000256" key="8">
    <source>
        <dbReference type="ARBA" id="ARBA00022989"/>
    </source>
</evidence>
<keyword evidence="6 15" id="KW-0812">Transmembrane</keyword>
<feature type="transmembrane region" description="Helical" evidence="15">
    <location>
        <begin position="6"/>
        <end position="26"/>
    </location>
</feature>
<reference evidence="17" key="2">
    <citation type="submission" date="2015-01" db="EMBL/GenBank/DDBJ databases">
        <title>Evolutionary Origins and Diversification of the Mycorrhizal Mutualists.</title>
        <authorList>
            <consortium name="DOE Joint Genome Institute"/>
            <consortium name="Mycorrhizal Genomics Consortium"/>
            <person name="Kohler A."/>
            <person name="Kuo A."/>
            <person name="Nagy L.G."/>
            <person name="Floudas D."/>
            <person name="Copeland A."/>
            <person name="Barry K.W."/>
            <person name="Cichocki N."/>
            <person name="Veneault-Fourrey C."/>
            <person name="LaButti K."/>
            <person name="Lindquist E.A."/>
            <person name="Lipzen A."/>
            <person name="Lundell T."/>
            <person name="Morin E."/>
            <person name="Murat C."/>
            <person name="Riley R."/>
            <person name="Ohm R."/>
            <person name="Sun H."/>
            <person name="Tunlid A."/>
            <person name="Henrissat B."/>
            <person name="Grigoriev I.V."/>
            <person name="Hibbett D.S."/>
            <person name="Martin F."/>
        </authorList>
    </citation>
    <scope>NUCLEOTIDE SEQUENCE [LARGE SCALE GENOMIC DNA]</scope>
    <source>
        <strain evidence="17">UH-Slu-Lm8-n1</strain>
    </source>
</reference>
<evidence type="ECO:0000256" key="11">
    <source>
        <dbReference type="ARBA" id="ARBA00023033"/>
    </source>
</evidence>
<evidence type="ECO:0008006" key="18">
    <source>
        <dbReference type="Google" id="ProtNLM"/>
    </source>
</evidence>